<dbReference type="PROSITE" id="PS50994">
    <property type="entry name" value="INTEGRASE"/>
    <property type="match status" value="1"/>
</dbReference>
<dbReference type="GO" id="GO:0003676">
    <property type="term" value="F:nucleic acid binding"/>
    <property type="evidence" value="ECO:0007669"/>
    <property type="project" value="InterPro"/>
</dbReference>
<comment type="caution">
    <text evidence="2">The sequence shown here is derived from an EMBL/GenBank/DDBJ whole genome shotgun (WGS) entry which is preliminary data.</text>
</comment>
<dbReference type="Proteomes" id="UP000663879">
    <property type="component" value="Unassembled WGS sequence"/>
</dbReference>
<dbReference type="InterPro" id="IPR036397">
    <property type="entry name" value="RNaseH_sf"/>
</dbReference>
<protein>
    <recommendedName>
        <fullName evidence="1">Integrase catalytic domain-containing protein</fullName>
    </recommendedName>
</protein>
<dbReference type="PANTHER" id="PTHR37984:SF5">
    <property type="entry name" value="PROTEIN NYNRIN-LIKE"/>
    <property type="match status" value="1"/>
</dbReference>
<dbReference type="InterPro" id="IPR012337">
    <property type="entry name" value="RNaseH-like_sf"/>
</dbReference>
<feature type="domain" description="Integrase catalytic" evidence="1">
    <location>
        <begin position="71"/>
        <end position="210"/>
    </location>
</feature>
<dbReference type="GO" id="GO:0015074">
    <property type="term" value="P:DNA integration"/>
    <property type="evidence" value="ECO:0007669"/>
    <property type="project" value="InterPro"/>
</dbReference>
<dbReference type="AlphaFoldDB" id="A0A814MDN2"/>
<gene>
    <name evidence="2" type="ORF">OXX778_LOCUS20067</name>
</gene>
<organism evidence="2 3">
    <name type="scientific">Brachionus calyciflorus</name>
    <dbReference type="NCBI Taxonomy" id="104777"/>
    <lineage>
        <taxon>Eukaryota</taxon>
        <taxon>Metazoa</taxon>
        <taxon>Spiralia</taxon>
        <taxon>Gnathifera</taxon>
        <taxon>Rotifera</taxon>
        <taxon>Eurotatoria</taxon>
        <taxon>Monogononta</taxon>
        <taxon>Pseudotrocha</taxon>
        <taxon>Ploima</taxon>
        <taxon>Brachionidae</taxon>
        <taxon>Brachionus</taxon>
    </lineage>
</organism>
<proteinExistence type="predicted"/>
<dbReference type="OrthoDB" id="6612379at2759"/>
<evidence type="ECO:0000313" key="3">
    <source>
        <dbReference type="Proteomes" id="UP000663879"/>
    </source>
</evidence>
<reference evidence="2" key="1">
    <citation type="submission" date="2021-02" db="EMBL/GenBank/DDBJ databases">
        <authorList>
            <person name="Nowell W R."/>
        </authorList>
    </citation>
    <scope>NUCLEOTIDE SEQUENCE</scope>
    <source>
        <strain evidence="2">Ploen Becks lab</strain>
    </source>
</reference>
<name>A0A814MDN2_9BILA</name>
<keyword evidence="3" id="KW-1185">Reference proteome</keyword>
<dbReference type="InterPro" id="IPR050951">
    <property type="entry name" value="Retrovirus_Pol_polyprotein"/>
</dbReference>
<dbReference type="EMBL" id="CAJNOC010006449">
    <property type="protein sequence ID" value="CAF1078247.1"/>
    <property type="molecule type" value="Genomic_DNA"/>
</dbReference>
<dbReference type="PANTHER" id="PTHR37984">
    <property type="entry name" value="PROTEIN CBG26694"/>
    <property type="match status" value="1"/>
</dbReference>
<accession>A0A814MDN2</accession>
<dbReference type="Gene3D" id="3.30.420.10">
    <property type="entry name" value="Ribonuclease H-like superfamily/Ribonuclease H"/>
    <property type="match status" value="1"/>
</dbReference>
<dbReference type="InterPro" id="IPR001584">
    <property type="entry name" value="Integrase_cat-core"/>
</dbReference>
<evidence type="ECO:0000259" key="1">
    <source>
        <dbReference type="PROSITE" id="PS50994"/>
    </source>
</evidence>
<sequence length="210" mass="24426">MILSLISKKPSSINCEFELAAINALKIVFGCKIYGCYFHLSQSFWRRIQTEGLKKWFNSDVRITFRKIKALAFIPESDVYYAFEIIKSEAPSCTKSFLIYIENNYIGKLKEGEIKNTKANKAADVIINDWCCRYGISYGILSDQATQSQFKLLDLVYDHLDIKRLKTTPFHPQCDGQSERTVQTLKNMIKCYVDENQESWYLAFKNMLFI</sequence>
<dbReference type="SUPFAM" id="SSF53098">
    <property type="entry name" value="Ribonuclease H-like"/>
    <property type="match status" value="1"/>
</dbReference>
<evidence type="ECO:0000313" key="2">
    <source>
        <dbReference type="EMBL" id="CAF1078247.1"/>
    </source>
</evidence>